<evidence type="ECO:0000256" key="1">
    <source>
        <dbReference type="SAM" id="MobiDB-lite"/>
    </source>
</evidence>
<evidence type="ECO:0000313" key="2">
    <source>
        <dbReference type="EMBL" id="GLI71336.1"/>
    </source>
</evidence>
<sequence length="179" mass="18519">MTYAMLTGLPQKYEVIVSILTTQSGELTLSSATAQLLAFEARVGSMHEASTSSSAFVSAGRGSSATGVRPDVEEATSAADHGSHCSAGTVESPGIWRGGALPPGWLRGLAHGARRLEDPVMGQAAWSAQEWAAMERPRAGPAWGATAEVMAGTTMWTVPATGAMLARGTLPLWHLGLTA</sequence>
<dbReference type="EMBL" id="BSDZ01000105">
    <property type="protein sequence ID" value="GLI71336.1"/>
    <property type="molecule type" value="Genomic_DNA"/>
</dbReference>
<reference evidence="2 3" key="1">
    <citation type="journal article" date="2023" name="IScience">
        <title>Expanded male sex-determining region conserved during the evolution of homothallism in the green alga Volvox.</title>
        <authorList>
            <person name="Yamamoto K."/>
            <person name="Matsuzaki R."/>
            <person name="Mahakham W."/>
            <person name="Heman W."/>
            <person name="Sekimoto H."/>
            <person name="Kawachi M."/>
            <person name="Minakuchi Y."/>
            <person name="Toyoda A."/>
            <person name="Nozaki H."/>
        </authorList>
    </citation>
    <scope>NUCLEOTIDE SEQUENCE [LARGE SCALE GENOMIC DNA]</scope>
    <source>
        <strain evidence="2 3">NIES-4468</strain>
    </source>
</reference>
<evidence type="ECO:0000313" key="3">
    <source>
        <dbReference type="Proteomes" id="UP001165090"/>
    </source>
</evidence>
<name>A0ABQ5SNY5_9CHLO</name>
<organism evidence="2 3">
    <name type="scientific">Volvox africanus</name>
    <dbReference type="NCBI Taxonomy" id="51714"/>
    <lineage>
        <taxon>Eukaryota</taxon>
        <taxon>Viridiplantae</taxon>
        <taxon>Chlorophyta</taxon>
        <taxon>core chlorophytes</taxon>
        <taxon>Chlorophyceae</taxon>
        <taxon>CS clade</taxon>
        <taxon>Chlamydomonadales</taxon>
        <taxon>Volvocaceae</taxon>
        <taxon>Volvox</taxon>
    </lineage>
</organism>
<proteinExistence type="predicted"/>
<accession>A0ABQ5SNY5</accession>
<feature type="compositionally biased region" description="Polar residues" evidence="1">
    <location>
        <begin position="57"/>
        <end position="66"/>
    </location>
</feature>
<protein>
    <submittedName>
        <fullName evidence="2">Uncharacterized protein</fullName>
    </submittedName>
</protein>
<gene>
    <name evidence="2" type="ORF">VaNZ11_016496</name>
</gene>
<comment type="caution">
    <text evidence="2">The sequence shown here is derived from an EMBL/GenBank/DDBJ whole genome shotgun (WGS) entry which is preliminary data.</text>
</comment>
<feature type="region of interest" description="Disordered" evidence="1">
    <location>
        <begin position="57"/>
        <end position="90"/>
    </location>
</feature>
<keyword evidence="3" id="KW-1185">Reference proteome</keyword>
<dbReference type="Proteomes" id="UP001165090">
    <property type="component" value="Unassembled WGS sequence"/>
</dbReference>